<dbReference type="GeneID" id="87952578"/>
<feature type="compositionally biased region" description="Low complexity" evidence="5">
    <location>
        <begin position="278"/>
        <end position="289"/>
    </location>
</feature>
<keyword evidence="4" id="KW-0594">Phospholipid biosynthesis</keyword>
<dbReference type="SUPFAM" id="SSF69593">
    <property type="entry name" value="Glycerol-3-phosphate (1)-acyltransferase"/>
    <property type="match status" value="1"/>
</dbReference>
<evidence type="ECO:0000256" key="5">
    <source>
        <dbReference type="SAM" id="MobiDB-lite"/>
    </source>
</evidence>
<keyword evidence="9" id="KW-1185">Reference proteome</keyword>
<dbReference type="RefSeq" id="XP_062788282.1">
    <property type="nucleotide sequence ID" value="XM_062932231.1"/>
</dbReference>
<sequence length="378" mass="41171">MALGWVLKPLALASTLALSTLGVLSRKYKRARFYYHLTLYICTLGAASFWGVVVSILATVAGQRLNINYLVARSFYLACSPAVGITFDVEGEEHLTGLLTARGGKEQSAVLVGNHQSFLDILYLGRIFPKRAAIMAKRELKYTPLLGQFMSLSGAVFVNRSNRTDAMAALQAAGDDMKKKGVSLWVFPEGTRSSSAEPTLLPFKKGAFHLAVEAQVPIVPVVVENYHRLFDGRTRFDCGTLKIKVLPPISTIGLSSEDVTKLSEDTREKMLSTLKEISAPSPSALSSLSGNQAQPEVIESEKAVEKEDEEKKDESIHLDIEKPPIVQDGLRRRQTDEMTNTSKSSKNGGDSTEDEMDDDAVLLRRPKASASSSASAST</sequence>
<dbReference type="PANTHER" id="PTHR10434:SF11">
    <property type="entry name" value="1-ACYL-SN-GLYCEROL-3-PHOSPHATE ACYLTRANSFERASE"/>
    <property type="match status" value="1"/>
</dbReference>
<feature type="transmembrane region" description="Helical" evidence="6">
    <location>
        <begin position="6"/>
        <end position="25"/>
    </location>
</feature>
<accession>A0ABZ1CQ92</accession>
<evidence type="ECO:0000256" key="4">
    <source>
        <dbReference type="RuleBase" id="RU361267"/>
    </source>
</evidence>
<comment type="domain">
    <text evidence="4">The HXXXXD motif is essential for acyltransferase activity and may constitute the binding site for the phosphate moiety of the glycerol-3-phosphate.</text>
</comment>
<evidence type="ECO:0000313" key="9">
    <source>
        <dbReference type="Proteomes" id="UP001329825"/>
    </source>
</evidence>
<keyword evidence="6" id="KW-0812">Transmembrane</keyword>
<keyword evidence="6" id="KW-0472">Membrane</keyword>
<feature type="compositionally biased region" description="Low complexity" evidence="5">
    <location>
        <begin position="368"/>
        <end position="378"/>
    </location>
</feature>
<gene>
    <name evidence="8" type="ORF">IL334_000447</name>
</gene>
<proteinExistence type="inferred from homology"/>
<dbReference type="Pfam" id="PF01553">
    <property type="entry name" value="Acyltransferase"/>
    <property type="match status" value="1"/>
</dbReference>
<comment type="catalytic activity">
    <reaction evidence="4">
        <text>a 1-acyl-sn-glycero-3-phosphate + an acyl-CoA = a 1,2-diacyl-sn-glycero-3-phosphate + CoA</text>
        <dbReference type="Rhea" id="RHEA:19709"/>
        <dbReference type="ChEBI" id="CHEBI:57287"/>
        <dbReference type="ChEBI" id="CHEBI:57970"/>
        <dbReference type="ChEBI" id="CHEBI:58342"/>
        <dbReference type="ChEBI" id="CHEBI:58608"/>
        <dbReference type="EC" id="2.3.1.51"/>
    </reaction>
</comment>
<feature type="domain" description="Phospholipid/glycerol acyltransferase" evidence="7">
    <location>
        <begin position="109"/>
        <end position="226"/>
    </location>
</feature>
<feature type="compositionally biased region" description="Polar residues" evidence="5">
    <location>
        <begin position="337"/>
        <end position="350"/>
    </location>
</feature>
<evidence type="ECO:0000256" key="3">
    <source>
        <dbReference type="ARBA" id="ARBA00023315"/>
    </source>
</evidence>
<keyword evidence="2 4" id="KW-0808">Transferase</keyword>
<dbReference type="InterPro" id="IPR002123">
    <property type="entry name" value="Plipid/glycerol_acylTrfase"/>
</dbReference>
<keyword evidence="6" id="KW-1133">Transmembrane helix</keyword>
<organism evidence="8 9">
    <name type="scientific">Kwoniella shivajii</name>
    <dbReference type="NCBI Taxonomy" id="564305"/>
    <lineage>
        <taxon>Eukaryota</taxon>
        <taxon>Fungi</taxon>
        <taxon>Dikarya</taxon>
        <taxon>Basidiomycota</taxon>
        <taxon>Agaricomycotina</taxon>
        <taxon>Tremellomycetes</taxon>
        <taxon>Tremellales</taxon>
        <taxon>Cryptococcaceae</taxon>
        <taxon>Kwoniella</taxon>
    </lineage>
</organism>
<keyword evidence="3 4" id="KW-0012">Acyltransferase</keyword>
<dbReference type="CDD" id="cd07989">
    <property type="entry name" value="LPLAT_AGPAT-like"/>
    <property type="match status" value="1"/>
</dbReference>
<dbReference type="SMART" id="SM00563">
    <property type="entry name" value="PlsC"/>
    <property type="match status" value="1"/>
</dbReference>
<dbReference type="Proteomes" id="UP001329825">
    <property type="component" value="Chromosome 1"/>
</dbReference>
<feature type="compositionally biased region" description="Acidic residues" evidence="5">
    <location>
        <begin position="351"/>
        <end position="360"/>
    </location>
</feature>
<evidence type="ECO:0000256" key="2">
    <source>
        <dbReference type="ARBA" id="ARBA00022679"/>
    </source>
</evidence>
<reference evidence="8 9" key="1">
    <citation type="submission" date="2024-01" db="EMBL/GenBank/DDBJ databases">
        <title>Comparative genomics of Cryptococcus and Kwoniella reveals pathogenesis evolution and contrasting modes of karyotype evolution via chromosome fusion or intercentromeric recombination.</title>
        <authorList>
            <person name="Coelho M.A."/>
            <person name="David-Palma M."/>
            <person name="Shea T."/>
            <person name="Bowers K."/>
            <person name="McGinley-Smith S."/>
            <person name="Mohammad A.W."/>
            <person name="Gnirke A."/>
            <person name="Yurkov A.M."/>
            <person name="Nowrousian M."/>
            <person name="Sun S."/>
            <person name="Cuomo C.A."/>
            <person name="Heitman J."/>
        </authorList>
    </citation>
    <scope>NUCLEOTIDE SEQUENCE [LARGE SCALE GENOMIC DNA]</scope>
    <source>
        <strain evidence="8">CBS 11374</strain>
    </source>
</reference>
<keyword evidence="4" id="KW-0443">Lipid metabolism</keyword>
<dbReference type="InterPro" id="IPR004552">
    <property type="entry name" value="AGP_acyltrans"/>
</dbReference>
<feature type="region of interest" description="Disordered" evidence="5">
    <location>
        <begin position="277"/>
        <end position="378"/>
    </location>
</feature>
<evidence type="ECO:0000259" key="7">
    <source>
        <dbReference type="SMART" id="SM00563"/>
    </source>
</evidence>
<feature type="compositionally biased region" description="Basic and acidic residues" evidence="5">
    <location>
        <begin position="312"/>
        <end position="322"/>
    </location>
</feature>
<comment type="similarity">
    <text evidence="1 4">Belongs to the 1-acyl-sn-glycerol-3-phosphate acyltransferase family.</text>
</comment>
<dbReference type="EMBL" id="CP141881">
    <property type="protein sequence ID" value="WRT63542.1"/>
    <property type="molecule type" value="Genomic_DNA"/>
</dbReference>
<keyword evidence="4" id="KW-1208">Phospholipid metabolism</keyword>
<evidence type="ECO:0000256" key="1">
    <source>
        <dbReference type="ARBA" id="ARBA00008655"/>
    </source>
</evidence>
<dbReference type="EC" id="2.3.1.51" evidence="4"/>
<feature type="transmembrane region" description="Helical" evidence="6">
    <location>
        <begin position="37"/>
        <end position="58"/>
    </location>
</feature>
<dbReference type="PANTHER" id="PTHR10434">
    <property type="entry name" value="1-ACYL-SN-GLYCEROL-3-PHOSPHATE ACYLTRANSFERASE"/>
    <property type="match status" value="1"/>
</dbReference>
<name>A0ABZ1CQ92_9TREE</name>
<evidence type="ECO:0000256" key="6">
    <source>
        <dbReference type="SAM" id="Phobius"/>
    </source>
</evidence>
<dbReference type="NCBIfam" id="TIGR00530">
    <property type="entry name" value="AGP_acyltrn"/>
    <property type="match status" value="1"/>
</dbReference>
<evidence type="ECO:0000313" key="8">
    <source>
        <dbReference type="EMBL" id="WRT63542.1"/>
    </source>
</evidence>
<protein>
    <recommendedName>
        <fullName evidence="4">1-acyl-sn-glycerol-3-phosphate acyltransferase</fullName>
        <ecNumber evidence="4">2.3.1.51</ecNumber>
    </recommendedName>
</protein>
<keyword evidence="4" id="KW-0444">Lipid biosynthesis</keyword>